<dbReference type="PANTHER" id="PTHR31388">
    <property type="entry name" value="PEROXIDASE 72-RELATED"/>
    <property type="match status" value="1"/>
</dbReference>
<dbReference type="GO" id="GO:0006979">
    <property type="term" value="P:response to oxidative stress"/>
    <property type="evidence" value="ECO:0007669"/>
    <property type="project" value="InterPro"/>
</dbReference>
<dbReference type="AlphaFoldDB" id="A0AAV1RUZ8"/>
<comment type="cofactor">
    <cofactor evidence="11">
        <name>Ca(2+)</name>
        <dbReference type="ChEBI" id="CHEBI:29108"/>
    </cofactor>
    <text evidence="11">Binds 2 calcium ions per subunit.</text>
</comment>
<evidence type="ECO:0000256" key="11">
    <source>
        <dbReference type="PIRSR" id="PIRSR600823-3"/>
    </source>
</evidence>
<organism evidence="16 17">
    <name type="scientific">Dovyalis caffra</name>
    <dbReference type="NCBI Taxonomy" id="77055"/>
    <lineage>
        <taxon>Eukaryota</taxon>
        <taxon>Viridiplantae</taxon>
        <taxon>Streptophyta</taxon>
        <taxon>Embryophyta</taxon>
        <taxon>Tracheophyta</taxon>
        <taxon>Spermatophyta</taxon>
        <taxon>Magnoliopsida</taxon>
        <taxon>eudicotyledons</taxon>
        <taxon>Gunneridae</taxon>
        <taxon>Pentapetalae</taxon>
        <taxon>rosids</taxon>
        <taxon>fabids</taxon>
        <taxon>Malpighiales</taxon>
        <taxon>Salicaceae</taxon>
        <taxon>Flacourtieae</taxon>
        <taxon>Dovyalis</taxon>
    </lineage>
</organism>
<keyword evidence="14" id="KW-0732">Signal</keyword>
<evidence type="ECO:0000259" key="15">
    <source>
        <dbReference type="PROSITE" id="PS50873"/>
    </source>
</evidence>
<evidence type="ECO:0000256" key="8">
    <source>
        <dbReference type="ARBA" id="ARBA00023002"/>
    </source>
</evidence>
<evidence type="ECO:0000256" key="12">
    <source>
        <dbReference type="PIRSR" id="PIRSR600823-4"/>
    </source>
</evidence>
<dbReference type="InterPro" id="IPR002016">
    <property type="entry name" value="Haem_peroxidase"/>
</dbReference>
<dbReference type="InterPro" id="IPR000823">
    <property type="entry name" value="Peroxidase_pln"/>
</dbReference>
<keyword evidence="5" id="KW-0575">Peroxidase</keyword>
<keyword evidence="9" id="KW-0408">Iron</keyword>
<dbReference type="Proteomes" id="UP001314170">
    <property type="component" value="Unassembled WGS sequence"/>
</dbReference>
<dbReference type="GO" id="GO:0020037">
    <property type="term" value="F:heme binding"/>
    <property type="evidence" value="ECO:0007669"/>
    <property type="project" value="InterPro"/>
</dbReference>
<dbReference type="PROSITE" id="PS00436">
    <property type="entry name" value="PEROXIDASE_2"/>
    <property type="match status" value="1"/>
</dbReference>
<feature type="binding site" evidence="11">
    <location>
        <position position="69"/>
    </location>
    <ligand>
        <name>Ca(2+)</name>
        <dbReference type="ChEBI" id="CHEBI:29108"/>
        <label>1</label>
    </ligand>
</feature>
<evidence type="ECO:0000256" key="5">
    <source>
        <dbReference type="ARBA" id="ARBA00022559"/>
    </source>
</evidence>
<feature type="non-terminal residue" evidence="16">
    <location>
        <position position="84"/>
    </location>
</feature>
<protein>
    <recommendedName>
        <fullName evidence="4">peroxidase</fullName>
        <ecNumber evidence="4">1.11.1.7</ecNumber>
    </recommendedName>
</protein>
<evidence type="ECO:0000256" key="9">
    <source>
        <dbReference type="ARBA" id="ARBA00023004"/>
    </source>
</evidence>
<dbReference type="Pfam" id="PF00141">
    <property type="entry name" value="peroxidase"/>
    <property type="match status" value="1"/>
</dbReference>
<dbReference type="PROSITE" id="PS50873">
    <property type="entry name" value="PEROXIDASE_4"/>
    <property type="match status" value="1"/>
</dbReference>
<comment type="caution">
    <text evidence="16">The sequence shown here is derived from an EMBL/GenBank/DDBJ whole genome shotgun (WGS) entry which is preliminary data.</text>
</comment>
<sequence length="84" mass="9268">MASLSFFNAMVTLALLIMLFMGSSNAQLSTDFYSKSCPHLFSTVQTVVQSAINKETRMGASIVRLFFHDCFVNVISLATDSSFE</sequence>
<dbReference type="GO" id="GO:0046872">
    <property type="term" value="F:metal ion binding"/>
    <property type="evidence" value="ECO:0007669"/>
    <property type="project" value="UniProtKB-KW"/>
</dbReference>
<evidence type="ECO:0000256" key="7">
    <source>
        <dbReference type="ARBA" id="ARBA00022723"/>
    </source>
</evidence>
<dbReference type="Gene3D" id="1.10.520.10">
    <property type="match status" value="1"/>
</dbReference>
<keyword evidence="11" id="KW-0106">Calcium</keyword>
<evidence type="ECO:0000256" key="3">
    <source>
        <dbReference type="ARBA" id="ARBA00002322"/>
    </source>
</evidence>
<feature type="domain" description="Plant heme peroxidase family profile" evidence="15">
    <location>
        <begin position="27"/>
        <end position="73"/>
    </location>
</feature>
<evidence type="ECO:0000256" key="2">
    <source>
        <dbReference type="ARBA" id="ARBA00001970"/>
    </source>
</evidence>
<feature type="active site" description="Proton acceptor" evidence="10">
    <location>
        <position position="68"/>
    </location>
</feature>
<evidence type="ECO:0000256" key="13">
    <source>
        <dbReference type="RuleBase" id="RU004241"/>
    </source>
</evidence>
<comment type="catalytic activity">
    <reaction evidence="1">
        <text>2 a phenolic donor + H2O2 = 2 a phenolic radical donor + 2 H2O</text>
        <dbReference type="Rhea" id="RHEA:56136"/>
        <dbReference type="ChEBI" id="CHEBI:15377"/>
        <dbReference type="ChEBI" id="CHEBI:16240"/>
        <dbReference type="ChEBI" id="CHEBI:139520"/>
        <dbReference type="ChEBI" id="CHEBI:139521"/>
        <dbReference type="EC" id="1.11.1.7"/>
    </reaction>
</comment>
<keyword evidence="7 11" id="KW-0479">Metal-binding</keyword>
<comment type="similarity">
    <text evidence="13">Belongs to the peroxidase family.</text>
</comment>
<dbReference type="EC" id="1.11.1.7" evidence="4"/>
<dbReference type="SUPFAM" id="SSF48113">
    <property type="entry name" value="Heme-dependent peroxidases"/>
    <property type="match status" value="1"/>
</dbReference>
<feature type="binding site" evidence="11">
    <location>
        <position position="72"/>
    </location>
    <ligand>
        <name>Ca(2+)</name>
        <dbReference type="ChEBI" id="CHEBI:29108"/>
        <label>1</label>
    </ligand>
</feature>
<feature type="chain" id="PRO_5043449472" description="peroxidase" evidence="14">
    <location>
        <begin position="27"/>
        <end position="84"/>
    </location>
</feature>
<dbReference type="GO" id="GO:0140825">
    <property type="term" value="F:lactoperoxidase activity"/>
    <property type="evidence" value="ECO:0007669"/>
    <property type="project" value="UniProtKB-EC"/>
</dbReference>
<dbReference type="PANTHER" id="PTHR31388:SF24">
    <property type="entry name" value="PEROXIDASE 52"/>
    <property type="match status" value="1"/>
</dbReference>
<comment type="cofactor">
    <cofactor evidence="2">
        <name>heme b</name>
        <dbReference type="ChEBI" id="CHEBI:60344"/>
    </cofactor>
</comment>
<evidence type="ECO:0000256" key="14">
    <source>
        <dbReference type="SAM" id="SignalP"/>
    </source>
</evidence>
<evidence type="ECO:0000313" key="17">
    <source>
        <dbReference type="Proteomes" id="UP001314170"/>
    </source>
</evidence>
<keyword evidence="8" id="KW-0560">Oxidoreductase</keyword>
<evidence type="ECO:0000256" key="6">
    <source>
        <dbReference type="ARBA" id="ARBA00022617"/>
    </source>
</evidence>
<gene>
    <name evidence="16" type="ORF">DCAF_LOCUS15262</name>
</gene>
<dbReference type="EMBL" id="CAWUPB010001159">
    <property type="protein sequence ID" value="CAK7340181.1"/>
    <property type="molecule type" value="Genomic_DNA"/>
</dbReference>
<keyword evidence="17" id="KW-1185">Reference proteome</keyword>
<keyword evidence="6" id="KW-0349">Heme</keyword>
<evidence type="ECO:0000313" key="16">
    <source>
        <dbReference type="EMBL" id="CAK7340181.1"/>
    </source>
</evidence>
<reference evidence="16 17" key="1">
    <citation type="submission" date="2024-01" db="EMBL/GenBank/DDBJ databases">
        <authorList>
            <person name="Waweru B."/>
        </authorList>
    </citation>
    <scope>NUCLEOTIDE SEQUENCE [LARGE SCALE GENOMIC DNA]</scope>
</reference>
<accession>A0AAV1RUZ8</accession>
<dbReference type="InterPro" id="IPR019794">
    <property type="entry name" value="Peroxidases_AS"/>
</dbReference>
<feature type="signal peptide" evidence="14">
    <location>
        <begin position="1"/>
        <end position="26"/>
    </location>
</feature>
<feature type="site" description="Transition state stabilizer" evidence="12">
    <location>
        <position position="64"/>
    </location>
</feature>
<proteinExistence type="inferred from homology"/>
<evidence type="ECO:0000256" key="4">
    <source>
        <dbReference type="ARBA" id="ARBA00012313"/>
    </source>
</evidence>
<evidence type="ECO:0000256" key="10">
    <source>
        <dbReference type="PIRSR" id="PIRSR600823-1"/>
    </source>
</evidence>
<dbReference type="PRINTS" id="PR00461">
    <property type="entry name" value="PLPEROXIDASE"/>
</dbReference>
<comment type="function">
    <text evidence="3">Removal of H(2)O(2), oxidation of toxic reductants, biosynthesis and degradation of lignin, suberization, auxin catabolism, response to environmental stresses such as wounding, pathogen attack and oxidative stress. These functions might be dependent on each isozyme/isoform in each plant tissue.</text>
</comment>
<evidence type="ECO:0000256" key="1">
    <source>
        <dbReference type="ARBA" id="ARBA00000189"/>
    </source>
</evidence>
<name>A0AAV1RUZ8_9ROSI</name>
<dbReference type="InterPro" id="IPR010255">
    <property type="entry name" value="Haem_peroxidase_sf"/>
</dbReference>